<dbReference type="RefSeq" id="WP_122979803.1">
    <property type="nucleotide sequence ID" value="NZ_BOMX01000116.1"/>
</dbReference>
<sequence length="427" mass="41850">MSDEFYAKYSGVSHEKLYADLKAGDPEQIDGLAATWSSMTHTLADLARTLDADLGKLAATWDSAGGAEFTRRLTLVCDHARLLSEEYQSVGDGLTGQARYLREAQSKAEDPEETDDNDQMFSNAAKGGLVAGLPGLLVGGAYGHQKDKEEQEKAHKRMITLVAGLAAQYQTTQGSTWDIPLRPPSPELPGTIDNGGAGTGSAARPAGARGAGLTGPGGPKADRDIATPTHAGTGPGTGSGGPADTHLTTAPTVSPVDGPGGTGLAGAGPASGSGGGVGPSLTTATGTSGAGAGNTGWLAGGGGLALTAGLIGGSTLAAKPMLTGGAGPAGGAGGVRPVSASGAPRPETARASSTGSTGSTGAGAGRGTATDLGIRDGAHGGRGNASSVGAARGAQGHQDEADERTTWLTEDEMVWGGNDAPPPVLGG</sequence>
<protein>
    <recommendedName>
        <fullName evidence="4">Type VII secretion system (Wss) protein ESAT-6</fullName>
    </recommendedName>
</protein>
<dbReference type="SUPFAM" id="SSF140453">
    <property type="entry name" value="EsxAB dimer-like"/>
    <property type="match status" value="1"/>
</dbReference>
<reference evidence="2 3" key="1">
    <citation type="submission" date="2019-06" db="EMBL/GenBank/DDBJ databases">
        <title>Sequencing the genomes of 1000 actinobacteria strains.</title>
        <authorList>
            <person name="Klenk H.-P."/>
        </authorList>
    </citation>
    <scope>NUCLEOTIDE SEQUENCE [LARGE SCALE GENOMIC DNA]</scope>
    <source>
        <strain evidence="2 3">DSM 43866</strain>
    </source>
</reference>
<feature type="compositionally biased region" description="Gly residues" evidence="1">
    <location>
        <begin position="209"/>
        <end position="218"/>
    </location>
</feature>
<feature type="region of interest" description="Disordered" evidence="1">
    <location>
        <begin position="174"/>
        <end position="288"/>
    </location>
</feature>
<evidence type="ECO:0000313" key="3">
    <source>
        <dbReference type="Proteomes" id="UP000320239"/>
    </source>
</evidence>
<organism evidence="2 3">
    <name type="scientific">Actinoplanes teichomyceticus</name>
    <dbReference type="NCBI Taxonomy" id="1867"/>
    <lineage>
        <taxon>Bacteria</taxon>
        <taxon>Bacillati</taxon>
        <taxon>Actinomycetota</taxon>
        <taxon>Actinomycetes</taxon>
        <taxon>Micromonosporales</taxon>
        <taxon>Micromonosporaceae</taxon>
        <taxon>Actinoplanes</taxon>
    </lineage>
</organism>
<comment type="caution">
    <text evidence="2">The sequence shown here is derived from an EMBL/GenBank/DDBJ whole genome shotgun (WGS) entry which is preliminary data.</text>
</comment>
<evidence type="ECO:0000256" key="1">
    <source>
        <dbReference type="SAM" id="MobiDB-lite"/>
    </source>
</evidence>
<feature type="region of interest" description="Disordered" evidence="1">
    <location>
        <begin position="103"/>
        <end position="122"/>
    </location>
</feature>
<evidence type="ECO:0008006" key="4">
    <source>
        <dbReference type="Google" id="ProtNLM"/>
    </source>
</evidence>
<dbReference type="Gene3D" id="1.20.1260.20">
    <property type="entry name" value="PPE superfamily"/>
    <property type="match status" value="1"/>
</dbReference>
<dbReference type="AlphaFoldDB" id="A0A561WB94"/>
<accession>A0A561WB94</accession>
<name>A0A561WB94_ACTTI</name>
<dbReference type="InterPro" id="IPR036689">
    <property type="entry name" value="ESAT-6-like_sf"/>
</dbReference>
<keyword evidence="3" id="KW-1185">Reference proteome</keyword>
<gene>
    <name evidence="2" type="ORF">FHX34_103666</name>
</gene>
<feature type="compositionally biased region" description="Gly residues" evidence="1">
    <location>
        <begin position="258"/>
        <end position="278"/>
    </location>
</feature>
<feature type="region of interest" description="Disordered" evidence="1">
    <location>
        <begin position="328"/>
        <end position="427"/>
    </location>
</feature>
<proteinExistence type="predicted"/>
<dbReference type="Proteomes" id="UP000320239">
    <property type="component" value="Unassembled WGS sequence"/>
</dbReference>
<dbReference type="OrthoDB" id="5185161at2"/>
<dbReference type="InterPro" id="IPR038332">
    <property type="entry name" value="PPE_sf"/>
</dbReference>
<evidence type="ECO:0000313" key="2">
    <source>
        <dbReference type="EMBL" id="TWG21136.1"/>
    </source>
</evidence>
<feature type="compositionally biased region" description="Low complexity" evidence="1">
    <location>
        <begin position="335"/>
        <end position="357"/>
    </location>
</feature>
<dbReference type="EMBL" id="VIWY01000003">
    <property type="protein sequence ID" value="TWG21136.1"/>
    <property type="molecule type" value="Genomic_DNA"/>
</dbReference>